<name>A0A9Q8T3Z6_9PEZI</name>
<evidence type="ECO:0000256" key="1">
    <source>
        <dbReference type="ARBA" id="ARBA00008568"/>
    </source>
</evidence>
<feature type="region of interest" description="Disordered" evidence="8">
    <location>
        <begin position="608"/>
        <end position="667"/>
    </location>
</feature>
<evidence type="ECO:0000256" key="6">
    <source>
        <dbReference type="ARBA" id="ARBA00022942"/>
    </source>
</evidence>
<evidence type="ECO:0000256" key="3">
    <source>
        <dbReference type="ARBA" id="ARBA00022723"/>
    </source>
</evidence>
<dbReference type="InterPro" id="IPR037518">
    <property type="entry name" value="MPN"/>
</dbReference>
<dbReference type="Gene3D" id="3.40.140.10">
    <property type="entry name" value="Cytidine Deaminase, domain 2"/>
    <property type="match status" value="1"/>
</dbReference>
<evidence type="ECO:0000313" key="10">
    <source>
        <dbReference type="EMBL" id="UQC87761.1"/>
    </source>
</evidence>
<keyword evidence="4" id="KW-0378">Hydrolase</keyword>
<accession>A0A9Q8T3Z6</accession>
<comment type="similarity">
    <text evidence="1">Belongs to the peptidase M67A family.</text>
</comment>
<evidence type="ECO:0000256" key="8">
    <source>
        <dbReference type="SAM" id="MobiDB-lite"/>
    </source>
</evidence>
<dbReference type="SMART" id="SM00232">
    <property type="entry name" value="JAB_MPN"/>
    <property type="match status" value="1"/>
</dbReference>
<keyword evidence="3" id="KW-0479">Metal-binding</keyword>
<evidence type="ECO:0000256" key="5">
    <source>
        <dbReference type="ARBA" id="ARBA00022833"/>
    </source>
</evidence>
<dbReference type="GO" id="GO:0034515">
    <property type="term" value="C:proteasome storage granule"/>
    <property type="evidence" value="ECO:0007669"/>
    <property type="project" value="UniProtKB-ARBA"/>
</dbReference>
<evidence type="ECO:0000256" key="7">
    <source>
        <dbReference type="ARBA" id="ARBA00023049"/>
    </source>
</evidence>
<keyword evidence="2" id="KW-0645">Protease</keyword>
<protein>
    <submittedName>
        <fullName evidence="10">Mov34/MPN/PAD-1 family protein</fullName>
    </submittedName>
</protein>
<evidence type="ECO:0000256" key="2">
    <source>
        <dbReference type="ARBA" id="ARBA00022670"/>
    </source>
</evidence>
<feature type="region of interest" description="Disordered" evidence="8">
    <location>
        <begin position="26"/>
        <end position="70"/>
    </location>
</feature>
<evidence type="ECO:0000256" key="4">
    <source>
        <dbReference type="ARBA" id="ARBA00022801"/>
    </source>
</evidence>
<keyword evidence="6" id="KW-0647">Proteasome</keyword>
<keyword evidence="11" id="KW-1185">Reference proteome</keyword>
<dbReference type="GO" id="GO:0008237">
    <property type="term" value="F:metallopeptidase activity"/>
    <property type="evidence" value="ECO:0007669"/>
    <property type="project" value="UniProtKB-KW"/>
</dbReference>
<sequence length="1086" mass="121635">MNSEHYSNCFQCDPYQIRSLQQEKTAERGGCGGDDPAVWLPGTGSTYRTRLAPPPGPFSPGCSELSSTPLNSTTQLLPSASITPTYAPPNRHENRRPRQLFDDASSTLHPDIFSNVYSITMERFRNMLQSQGLGGLGSQPGTDNTQLIDNSETVYISSLALLKMLRHGRAGVPMEVMGLMLGEFVDDFTVRVVDVFAMPQSGTGVSVEAVDPVFQMKMMDMLRQTGRPEAVVGWYHSHPGFGCWLSSVDINTQQSFEQLTPRAVAVVVDPIQSVKGKVVIDAFRLINPQSLMLGQEPRQSTSNLGHLNKPSIQALIHGLNRHYYSIGINYRKTALEENMLMNLHKHVWTEALEMNDFRHEGDCNKERLERLVSLAEGYEKRVKEETELTKDQLKTRYVGKLDPKKHLEDVGQQLIEDNIVSVSRQMIDKEATMPKKDGPAGGKDQSNGDSMDVEEEFIPVCSKAKRMRIHVVLLQSQNIRETQIRVSIPLSPTKQQLLEANQENLLSSLPVSYHLTTTFPCLPVLHLHGMKSRQTDKSSHLRYTFRFPVSTRLHFSRNRTQRTASTTGLFDFPLESPPGLTDTASRQHQSRFPVVEFLKRLSSRCRGLTRSMASSPSQTSGQSESQPLRYNTPSKPHGSGANAAPESPAESYLHAPSSSLPRPDISPASTHQVLHRLGSTFSHVQYAVCGDAALIAYGHGSRSPSHVTIICPAYAQEVMKAWAAATSGMLNYPGEPDTLGVSDEEGQVWPVKMRTMAFERSFETLPTVSLCFGDDSSPTTILTMPALVNEIALSYVVDRHIEEEGFLDELAVDLVWLLQSIIEDGSPEQMLKEHDAPAISNPIFWYDFTDAYPELAGLFYDAGYRPEGSGVDVSQVSDMIPAELRSLPLREIITRGRSRRGGRSDAKLWRQVLEGPNLTRAELRKVIRDHPSYRRKSSGYGDLDDQSWAPRSYSRRPLRRQQSQAAPSSVVPFGDKISNFLFGHFTFSSIFCSAAAVYLRMTYPFLCHVISKYLSVVPQALSMPRGLLQRRNQIFWSKVPWSPSNLNAIIPWLCRPTRSLCIILACKEPKNKRNLYFHPNSPRWIW</sequence>
<dbReference type="SUPFAM" id="SSF102712">
    <property type="entry name" value="JAB1/MPN domain"/>
    <property type="match status" value="1"/>
</dbReference>
<keyword evidence="7" id="KW-0482">Metalloprotease</keyword>
<dbReference type="Pfam" id="PF23594">
    <property type="entry name" value="RPN11_C"/>
    <property type="match status" value="1"/>
</dbReference>
<feature type="compositionally biased region" description="Low complexity" evidence="8">
    <location>
        <begin position="611"/>
        <end position="626"/>
    </location>
</feature>
<dbReference type="InterPro" id="IPR056263">
    <property type="entry name" value="RPN11_C"/>
</dbReference>
<evidence type="ECO:0000259" key="9">
    <source>
        <dbReference type="PROSITE" id="PS50249"/>
    </source>
</evidence>
<dbReference type="AlphaFoldDB" id="A0A9Q8T3Z6"/>
<reference evidence="10" key="1">
    <citation type="journal article" date="2021" name="Mol. Plant Microbe Interact.">
        <title>Complete Genome Sequence of the Plant-Pathogenic Fungus Colletotrichum lupini.</title>
        <authorList>
            <person name="Baroncelli R."/>
            <person name="Pensec F."/>
            <person name="Da Lio D."/>
            <person name="Boufleur T."/>
            <person name="Vicente I."/>
            <person name="Sarrocco S."/>
            <person name="Picot A."/>
            <person name="Baraldi E."/>
            <person name="Sukno S."/>
            <person name="Thon M."/>
            <person name="Le Floch G."/>
        </authorList>
    </citation>
    <scope>NUCLEOTIDE SEQUENCE</scope>
    <source>
        <strain evidence="10">IMI 504893</strain>
    </source>
</reference>
<dbReference type="PROSITE" id="PS50249">
    <property type="entry name" value="MPN"/>
    <property type="match status" value="1"/>
</dbReference>
<dbReference type="EMBL" id="CP019479">
    <property type="protein sequence ID" value="UQC87761.1"/>
    <property type="molecule type" value="Genomic_DNA"/>
</dbReference>
<feature type="region of interest" description="Disordered" evidence="8">
    <location>
        <begin position="558"/>
        <end position="587"/>
    </location>
</feature>
<dbReference type="GO" id="GO:0006508">
    <property type="term" value="P:proteolysis"/>
    <property type="evidence" value="ECO:0007669"/>
    <property type="project" value="UniProtKB-KW"/>
</dbReference>
<dbReference type="RefSeq" id="XP_049149369.1">
    <property type="nucleotide sequence ID" value="XM_049292223.1"/>
</dbReference>
<proteinExistence type="inferred from homology"/>
<feature type="domain" description="MPN" evidence="9">
    <location>
        <begin position="154"/>
        <end position="289"/>
    </location>
</feature>
<dbReference type="Proteomes" id="UP000830671">
    <property type="component" value="Chromosome 7"/>
</dbReference>
<dbReference type="GeneID" id="73347233"/>
<dbReference type="PANTHER" id="PTHR10410">
    <property type="entry name" value="EUKARYOTIC TRANSLATION INITIATION FACTOR 3 -RELATED"/>
    <property type="match status" value="1"/>
</dbReference>
<dbReference type="CDD" id="cd08069">
    <property type="entry name" value="MPN_RPN11_CSN5"/>
    <property type="match status" value="1"/>
</dbReference>
<gene>
    <name evidence="10" type="ORF">CLUP02_13280</name>
</gene>
<dbReference type="GO" id="GO:0000502">
    <property type="term" value="C:proteasome complex"/>
    <property type="evidence" value="ECO:0007669"/>
    <property type="project" value="UniProtKB-KW"/>
</dbReference>
<dbReference type="InterPro" id="IPR000555">
    <property type="entry name" value="JAMM/MPN+_dom"/>
</dbReference>
<evidence type="ECO:0000313" key="11">
    <source>
        <dbReference type="Proteomes" id="UP000830671"/>
    </source>
</evidence>
<dbReference type="GO" id="GO:0046872">
    <property type="term" value="F:metal ion binding"/>
    <property type="evidence" value="ECO:0007669"/>
    <property type="project" value="UniProtKB-KW"/>
</dbReference>
<organism evidence="10 11">
    <name type="scientific">Colletotrichum lupini</name>
    <dbReference type="NCBI Taxonomy" id="145971"/>
    <lineage>
        <taxon>Eukaryota</taxon>
        <taxon>Fungi</taxon>
        <taxon>Dikarya</taxon>
        <taxon>Ascomycota</taxon>
        <taxon>Pezizomycotina</taxon>
        <taxon>Sordariomycetes</taxon>
        <taxon>Hypocreomycetidae</taxon>
        <taxon>Glomerellales</taxon>
        <taxon>Glomerellaceae</taxon>
        <taxon>Colletotrichum</taxon>
        <taxon>Colletotrichum acutatum species complex</taxon>
    </lineage>
</organism>
<dbReference type="KEGG" id="clup:CLUP02_13280"/>
<dbReference type="FunFam" id="3.40.140.10:FF:000001">
    <property type="entry name" value="26S proteasome non-ATPase regulatory subunit"/>
    <property type="match status" value="1"/>
</dbReference>
<dbReference type="InterPro" id="IPR050242">
    <property type="entry name" value="JAMM_MPN+_peptidase_M67A"/>
</dbReference>
<feature type="region of interest" description="Disordered" evidence="8">
    <location>
        <begin position="431"/>
        <end position="452"/>
    </location>
</feature>
<keyword evidence="5" id="KW-0862">Zinc</keyword>
<dbReference type="Pfam" id="PF01398">
    <property type="entry name" value="JAB"/>
    <property type="match status" value="1"/>
</dbReference>